<dbReference type="GO" id="GO:0000271">
    <property type="term" value="P:polysaccharide biosynthetic process"/>
    <property type="evidence" value="ECO:0007669"/>
    <property type="project" value="InterPro"/>
</dbReference>
<name>A0A9D2Q5N5_9FIRM</name>
<dbReference type="GO" id="GO:0005886">
    <property type="term" value="C:plasma membrane"/>
    <property type="evidence" value="ECO:0007669"/>
    <property type="project" value="TreeGrafter"/>
</dbReference>
<keyword evidence="5 6" id="KW-0472">Membrane</keyword>
<dbReference type="PANTHER" id="PTHR38459">
    <property type="entry name" value="PROPHAGE BACTOPRENOL-LINKED GLUCOSE TRANSLOCASE HOMOLOG"/>
    <property type="match status" value="1"/>
</dbReference>
<evidence type="ECO:0000313" key="8">
    <source>
        <dbReference type="EMBL" id="HJC72871.1"/>
    </source>
</evidence>
<evidence type="ECO:0000313" key="9">
    <source>
        <dbReference type="Proteomes" id="UP000823918"/>
    </source>
</evidence>
<dbReference type="AlphaFoldDB" id="A0A9D2Q5N5"/>
<dbReference type="PANTHER" id="PTHR38459:SF5">
    <property type="entry name" value="CELL WALL TEICHOIC ACID GLYCOSYLATION PROTEIN GTCA"/>
    <property type="match status" value="1"/>
</dbReference>
<evidence type="ECO:0000256" key="3">
    <source>
        <dbReference type="ARBA" id="ARBA00022692"/>
    </source>
</evidence>
<feature type="transmembrane region" description="Helical" evidence="6">
    <location>
        <begin position="129"/>
        <end position="146"/>
    </location>
</feature>
<dbReference type="Pfam" id="PF04138">
    <property type="entry name" value="GtrA_DPMS_TM"/>
    <property type="match status" value="1"/>
</dbReference>
<reference evidence="8" key="1">
    <citation type="journal article" date="2021" name="PeerJ">
        <title>Extensive microbial diversity within the chicken gut microbiome revealed by metagenomics and culture.</title>
        <authorList>
            <person name="Gilroy R."/>
            <person name="Ravi A."/>
            <person name="Getino M."/>
            <person name="Pursley I."/>
            <person name="Horton D.L."/>
            <person name="Alikhan N.F."/>
            <person name="Baker D."/>
            <person name="Gharbi K."/>
            <person name="Hall N."/>
            <person name="Watson M."/>
            <person name="Adriaenssens E.M."/>
            <person name="Foster-Nyarko E."/>
            <person name="Jarju S."/>
            <person name="Secka A."/>
            <person name="Antonio M."/>
            <person name="Oren A."/>
            <person name="Chaudhuri R.R."/>
            <person name="La Ragione R."/>
            <person name="Hildebrand F."/>
            <person name="Pallen M.J."/>
        </authorList>
    </citation>
    <scope>NUCLEOTIDE SEQUENCE</scope>
    <source>
        <strain evidence="8">5933</strain>
    </source>
</reference>
<comment type="similarity">
    <text evidence="2">Belongs to the GtrA family.</text>
</comment>
<evidence type="ECO:0000256" key="5">
    <source>
        <dbReference type="ARBA" id="ARBA00023136"/>
    </source>
</evidence>
<dbReference type="EMBL" id="DWWA01000045">
    <property type="protein sequence ID" value="HJC72871.1"/>
    <property type="molecule type" value="Genomic_DNA"/>
</dbReference>
<reference evidence="8" key="2">
    <citation type="submission" date="2021-04" db="EMBL/GenBank/DDBJ databases">
        <authorList>
            <person name="Gilroy R."/>
        </authorList>
    </citation>
    <scope>NUCLEOTIDE SEQUENCE</scope>
    <source>
        <strain evidence="8">5933</strain>
    </source>
</reference>
<dbReference type="InterPro" id="IPR007267">
    <property type="entry name" value="GtrA_DPMS_TM"/>
</dbReference>
<gene>
    <name evidence="8" type="ORF">H9698_08790</name>
</gene>
<feature type="transmembrane region" description="Helical" evidence="6">
    <location>
        <begin position="32"/>
        <end position="53"/>
    </location>
</feature>
<comment type="caution">
    <text evidence="8">The sequence shown here is derived from an EMBL/GenBank/DDBJ whole genome shotgun (WGS) entry which is preliminary data.</text>
</comment>
<evidence type="ECO:0000256" key="2">
    <source>
        <dbReference type="ARBA" id="ARBA00009399"/>
    </source>
</evidence>
<keyword evidence="3 6" id="KW-0812">Transmembrane</keyword>
<organism evidence="8 9">
    <name type="scientific">Candidatus Ruthenibacterium merdavium</name>
    <dbReference type="NCBI Taxonomy" id="2838752"/>
    <lineage>
        <taxon>Bacteria</taxon>
        <taxon>Bacillati</taxon>
        <taxon>Bacillota</taxon>
        <taxon>Clostridia</taxon>
        <taxon>Eubacteriales</taxon>
        <taxon>Oscillospiraceae</taxon>
        <taxon>Ruthenibacterium</taxon>
    </lineage>
</organism>
<proteinExistence type="inferred from homology"/>
<feature type="transmembrane region" description="Helical" evidence="6">
    <location>
        <begin position="59"/>
        <end position="78"/>
    </location>
</feature>
<keyword evidence="4 6" id="KW-1133">Transmembrane helix</keyword>
<feature type="transmembrane region" description="Helical" evidence="6">
    <location>
        <begin position="99"/>
        <end position="123"/>
    </location>
</feature>
<comment type="subcellular location">
    <subcellularLocation>
        <location evidence="1">Membrane</location>
        <topology evidence="1">Multi-pass membrane protein</topology>
    </subcellularLocation>
</comment>
<evidence type="ECO:0000259" key="7">
    <source>
        <dbReference type="Pfam" id="PF04138"/>
    </source>
</evidence>
<protein>
    <submittedName>
        <fullName evidence="8">GtrA family protein</fullName>
    </submittedName>
</protein>
<sequence>MQSDKKEDIFDKMMHLPILRLFEPFYLKYKEALLYTFFGGLAFFLNFFLFIGIDYAFQISELVNNIICWIICVLFQFFTNRTWVFDGRVENNRQLLKQIVSFFGGRVGTLVVEEIILVIFITWLQLPSAPVKIFGQIVVIVLNYIISKTMVFKK</sequence>
<accession>A0A9D2Q5N5</accession>
<dbReference type="InterPro" id="IPR051401">
    <property type="entry name" value="GtrA_CellWall_Glycosyl"/>
</dbReference>
<feature type="domain" description="GtrA/DPMS transmembrane" evidence="7">
    <location>
        <begin position="35"/>
        <end position="152"/>
    </location>
</feature>
<evidence type="ECO:0000256" key="1">
    <source>
        <dbReference type="ARBA" id="ARBA00004141"/>
    </source>
</evidence>
<evidence type="ECO:0000256" key="6">
    <source>
        <dbReference type="SAM" id="Phobius"/>
    </source>
</evidence>
<dbReference type="Proteomes" id="UP000823918">
    <property type="component" value="Unassembled WGS sequence"/>
</dbReference>
<evidence type="ECO:0000256" key="4">
    <source>
        <dbReference type="ARBA" id="ARBA00022989"/>
    </source>
</evidence>